<gene>
    <name evidence="1" type="ORF">PanWU01x14_231140</name>
</gene>
<proteinExistence type="predicted"/>
<dbReference type="AlphaFoldDB" id="A0A2P5BKC0"/>
<accession>A0A2P5BKC0</accession>
<evidence type="ECO:0000313" key="2">
    <source>
        <dbReference type="Proteomes" id="UP000237105"/>
    </source>
</evidence>
<dbReference type="OrthoDB" id="10443468at2759"/>
<organism evidence="1 2">
    <name type="scientific">Parasponia andersonii</name>
    <name type="common">Sponia andersonii</name>
    <dbReference type="NCBI Taxonomy" id="3476"/>
    <lineage>
        <taxon>Eukaryota</taxon>
        <taxon>Viridiplantae</taxon>
        <taxon>Streptophyta</taxon>
        <taxon>Embryophyta</taxon>
        <taxon>Tracheophyta</taxon>
        <taxon>Spermatophyta</taxon>
        <taxon>Magnoliopsida</taxon>
        <taxon>eudicotyledons</taxon>
        <taxon>Gunneridae</taxon>
        <taxon>Pentapetalae</taxon>
        <taxon>rosids</taxon>
        <taxon>fabids</taxon>
        <taxon>Rosales</taxon>
        <taxon>Cannabaceae</taxon>
        <taxon>Parasponia</taxon>
    </lineage>
</organism>
<sequence length="59" mass="6778">MKALRPAILEKIVTQHFDNIIDLVVMAQKAEAFLDDTAVLREQSRNRSNNRKANKRNQG</sequence>
<dbReference type="EMBL" id="JXTB01000264">
    <property type="protein sequence ID" value="PON49239.1"/>
    <property type="molecule type" value="Genomic_DNA"/>
</dbReference>
<evidence type="ECO:0000313" key="1">
    <source>
        <dbReference type="EMBL" id="PON49239.1"/>
    </source>
</evidence>
<dbReference type="Proteomes" id="UP000237105">
    <property type="component" value="Unassembled WGS sequence"/>
</dbReference>
<name>A0A2P5BKC0_PARAD</name>
<protein>
    <submittedName>
        <fullName evidence="1">Uncharacterized protein</fullName>
    </submittedName>
</protein>
<keyword evidence="2" id="KW-1185">Reference proteome</keyword>
<comment type="caution">
    <text evidence="1">The sequence shown here is derived from an EMBL/GenBank/DDBJ whole genome shotgun (WGS) entry which is preliminary data.</text>
</comment>
<reference evidence="2" key="1">
    <citation type="submission" date="2016-06" db="EMBL/GenBank/DDBJ databases">
        <title>Parallel loss of symbiosis genes in relatives of nitrogen-fixing non-legume Parasponia.</title>
        <authorList>
            <person name="Van Velzen R."/>
            <person name="Holmer R."/>
            <person name="Bu F."/>
            <person name="Rutten L."/>
            <person name="Van Zeijl A."/>
            <person name="Liu W."/>
            <person name="Santuari L."/>
            <person name="Cao Q."/>
            <person name="Sharma T."/>
            <person name="Shen D."/>
            <person name="Roswanjaya Y."/>
            <person name="Wardhani T."/>
            <person name="Kalhor M.S."/>
            <person name="Jansen J."/>
            <person name="Van den Hoogen J."/>
            <person name="Gungor B."/>
            <person name="Hartog M."/>
            <person name="Hontelez J."/>
            <person name="Verver J."/>
            <person name="Yang W.-C."/>
            <person name="Schijlen E."/>
            <person name="Repin R."/>
            <person name="Schilthuizen M."/>
            <person name="Schranz E."/>
            <person name="Heidstra R."/>
            <person name="Miyata K."/>
            <person name="Fedorova E."/>
            <person name="Kohlen W."/>
            <person name="Bisseling T."/>
            <person name="Smit S."/>
            <person name="Geurts R."/>
        </authorList>
    </citation>
    <scope>NUCLEOTIDE SEQUENCE [LARGE SCALE GENOMIC DNA]</scope>
    <source>
        <strain evidence="2">cv. WU1-14</strain>
    </source>
</reference>